<keyword evidence="1" id="KW-1133">Transmembrane helix</keyword>
<reference evidence="2" key="1">
    <citation type="journal article" date="2007" name="J. Bacteriol.">
        <title>Comparative genome analysis of four magnetotactic bacteria reveals a complex set of group-specific genes implicated in magnetosome biomineralization and function.</title>
        <authorList>
            <person name="Richter M."/>
            <person name="Kube M."/>
            <person name="Bazylinski D.A."/>
            <person name="Lombardot T."/>
            <person name="Gloeckner F.O."/>
            <person name="Reinhardt R."/>
            <person name="Schueler D."/>
        </authorList>
    </citation>
    <scope>NUCLEOTIDE SEQUENCE</scope>
    <source>
        <strain evidence="2">MSR-1</strain>
    </source>
</reference>
<dbReference type="EMBL" id="CU459003">
    <property type="protein sequence ID" value="CAM74759.1"/>
    <property type="molecule type" value="Genomic_DNA"/>
</dbReference>
<evidence type="ECO:0000256" key="1">
    <source>
        <dbReference type="SAM" id="Phobius"/>
    </source>
</evidence>
<evidence type="ECO:0000313" key="2">
    <source>
        <dbReference type="EMBL" id="CAM74759.1"/>
    </source>
</evidence>
<dbReference type="RefSeq" id="WP_106001506.1">
    <property type="nucleotide sequence ID" value="NZ_CP027527.1"/>
</dbReference>
<proteinExistence type="predicted"/>
<feature type="transmembrane region" description="Helical" evidence="1">
    <location>
        <begin position="6"/>
        <end position="27"/>
    </location>
</feature>
<keyword evidence="1" id="KW-0472">Membrane</keyword>
<name>A4TVV2_9PROT</name>
<gene>
    <name evidence="2" type="ORF">MGR_0847</name>
</gene>
<protein>
    <submittedName>
        <fullName evidence="2">Uncharacterized protein</fullName>
    </submittedName>
</protein>
<dbReference type="AlphaFoldDB" id="A4TVV2"/>
<accession>A4TVV2</accession>
<organism evidence="2">
    <name type="scientific">Magnetospirillum gryphiswaldense</name>
    <dbReference type="NCBI Taxonomy" id="55518"/>
    <lineage>
        <taxon>Bacteria</taxon>
        <taxon>Pseudomonadati</taxon>
        <taxon>Pseudomonadota</taxon>
        <taxon>Alphaproteobacteria</taxon>
        <taxon>Rhodospirillales</taxon>
        <taxon>Rhodospirillaceae</taxon>
        <taxon>Magnetospirillum</taxon>
    </lineage>
</organism>
<sequence>MKAIKALVAFMGALLVAGLALLGWGLYSQSGKMATKAKPSAIVSGDFGAVSVPLPAGAQVQQALVAGDRVVLRITGGGPERLIVLDPSSGAIAGSFVLTLEAPGPR</sequence>
<keyword evidence="1" id="KW-0812">Transmembrane</keyword>